<accession>A0A8H7AER2</accession>
<dbReference type="Pfam" id="PF00394">
    <property type="entry name" value="Cu-oxidase"/>
    <property type="match status" value="1"/>
</dbReference>
<comment type="similarity">
    <text evidence="4">Belongs to the thiolase-like superfamily. Thiolase family.</text>
</comment>
<evidence type="ECO:0000256" key="11">
    <source>
        <dbReference type="ARBA" id="ARBA00023180"/>
    </source>
</evidence>
<feature type="domain" description="Thiolase C-terminal" evidence="17">
    <location>
        <begin position="805"/>
        <end position="923"/>
    </location>
</feature>
<evidence type="ECO:0000256" key="6">
    <source>
        <dbReference type="ARBA" id="ARBA00022723"/>
    </source>
</evidence>
<evidence type="ECO:0000256" key="12">
    <source>
        <dbReference type="ARBA" id="ARBA00023315"/>
    </source>
</evidence>
<dbReference type="CDD" id="cd00751">
    <property type="entry name" value="thiolase"/>
    <property type="match status" value="1"/>
</dbReference>
<evidence type="ECO:0000259" key="17">
    <source>
        <dbReference type="Pfam" id="PF02803"/>
    </source>
</evidence>
<dbReference type="EMBL" id="JAACFV010000067">
    <property type="protein sequence ID" value="KAF7507578.1"/>
    <property type="molecule type" value="Genomic_DNA"/>
</dbReference>
<dbReference type="InterPro" id="IPR020617">
    <property type="entry name" value="Thiolase_C"/>
</dbReference>
<proteinExistence type="inferred from homology"/>
<evidence type="ECO:0000256" key="7">
    <source>
        <dbReference type="ARBA" id="ARBA00022737"/>
    </source>
</evidence>
<dbReference type="InterPro" id="IPR011707">
    <property type="entry name" value="Cu-oxidase-like_N"/>
</dbReference>
<dbReference type="FunFam" id="2.60.40.420:FF:000038">
    <property type="entry name" value="Extracellular dihydrogeodin oxidase/laccase"/>
    <property type="match status" value="1"/>
</dbReference>
<evidence type="ECO:0000256" key="2">
    <source>
        <dbReference type="ARBA" id="ARBA00004872"/>
    </source>
</evidence>
<feature type="domain" description="Plastocyanin-like" evidence="16">
    <location>
        <begin position="213"/>
        <end position="373"/>
    </location>
</feature>
<dbReference type="CDD" id="cd13880">
    <property type="entry name" value="CuRO_2_MaLCC_like"/>
    <property type="match status" value="1"/>
</dbReference>
<organism evidence="20 21">
    <name type="scientific">Endocarpon pusillum</name>
    <dbReference type="NCBI Taxonomy" id="364733"/>
    <lineage>
        <taxon>Eukaryota</taxon>
        <taxon>Fungi</taxon>
        <taxon>Dikarya</taxon>
        <taxon>Ascomycota</taxon>
        <taxon>Pezizomycotina</taxon>
        <taxon>Eurotiomycetes</taxon>
        <taxon>Chaetothyriomycetidae</taxon>
        <taxon>Verrucariales</taxon>
        <taxon>Verrucariaceae</taxon>
        <taxon>Endocarpon</taxon>
    </lineage>
</organism>
<dbReference type="InterPro" id="IPR020616">
    <property type="entry name" value="Thiolase_N"/>
</dbReference>
<evidence type="ECO:0000256" key="4">
    <source>
        <dbReference type="ARBA" id="ARBA00010982"/>
    </source>
</evidence>
<sequence length="928" mass="100859">MRPSENLSLSAALLLLAAFQVLARMSQTATNGKSLLGDLSEPLLAEYLTDTPLPDGFPWGKATAFDTNYYTSSPDTGVTRKYDWTVSRATFAPDGFRKPMIVVNGAFPGPLVEANWGDMIEITVHNDIRDPAEGTSFHWHGFSQQNTQWNDGVPAFTQCPISPGGSLTYTFKADLYGTSWWHAHHSAQYTAGLLGPVVIHGPQNVPYDVDIGPVLLSDWYHQEYQALVRSLVEPRPNPPILTSDNNLINGKMNFDCSRLNSSTYVSGADCTNDAGYSEFIFEAGKSHRLRLVNTGADGTQQFSIDDHEMTVIANDFVPIEPYDTNIVTIGVGQRTDVVVKASGDPGKSYWMRSTITCSSTNQPEALAIIYYDRATNGSLPSTTAQRNGKAGCANDDLTQTVPSYPIAIKEPETTQTVTMTVSQNETGSWVWYMNDRSFFGDTSKSMLLLAKEGNISFTEVEPLVYNMGSNSSFRFIINNESPLWHPMHMHGHNMFVLAEGDGTWDGRIVRPSNPQRRDTQQVRPHGHMSAISAITQKNPDDVVITLAIRTPLTKAFKGGFKDTGLDYMVYALLKKVAEESKLDLSVVEDICLGNVSDSRSAYIVRAAMLAAGFPHTAGASSVNRFCSSGLKAVQDIANQISVGSIECGVAIGAESMTTGGDRLATPFHETILQNQEAADCMQPMGQTSENVANDFNISREDMDRYANECFRRAEVAQKAGWFDDEIVPITTKVKDPKSGEMKEVILTRDEGPRYGTTVESLAKIKPAFPDFGNKTTGGNASQVTDGAAAVVLMRRSKAIALGQPIMAKFCGATVAGVPPRIMGIGPSVAIPKLLSQFHLTKDDIDIIEINEAFASMAVYCLDVLGLDHKKVNTRGGAIALGHPLGATGARQICTILSEARRTKKRICLTSMCIGTGQGMAGLLVNEQV</sequence>
<evidence type="ECO:0000259" key="16">
    <source>
        <dbReference type="Pfam" id="PF00394"/>
    </source>
</evidence>
<keyword evidence="21" id="KW-1185">Reference proteome</keyword>
<evidence type="ECO:0000256" key="10">
    <source>
        <dbReference type="ARBA" id="ARBA00023008"/>
    </source>
</evidence>
<comment type="catalytic activity">
    <reaction evidence="13">
        <text>an acyl-CoA + acetyl-CoA = a 3-oxoacyl-CoA + CoA</text>
        <dbReference type="Rhea" id="RHEA:21564"/>
        <dbReference type="ChEBI" id="CHEBI:57287"/>
        <dbReference type="ChEBI" id="CHEBI:57288"/>
        <dbReference type="ChEBI" id="CHEBI:58342"/>
        <dbReference type="ChEBI" id="CHEBI:90726"/>
        <dbReference type="EC" id="2.3.1.16"/>
    </reaction>
</comment>
<keyword evidence="12" id="KW-0012">Acyltransferase</keyword>
<evidence type="ECO:0000256" key="9">
    <source>
        <dbReference type="ARBA" id="ARBA00023002"/>
    </source>
</evidence>
<evidence type="ECO:0000256" key="1">
    <source>
        <dbReference type="ARBA" id="ARBA00001958"/>
    </source>
</evidence>
<dbReference type="AlphaFoldDB" id="A0A8H7AER2"/>
<dbReference type="SUPFAM" id="SSF49503">
    <property type="entry name" value="Cupredoxins"/>
    <property type="match status" value="3"/>
</dbReference>
<keyword evidence="7" id="KW-0677">Repeat</keyword>
<protein>
    <submittedName>
        <fullName evidence="20">Uncharacterized protein</fullName>
    </submittedName>
</protein>
<dbReference type="NCBIfam" id="TIGR01930">
    <property type="entry name" value="AcCoA-C-Actrans"/>
    <property type="match status" value="1"/>
</dbReference>
<dbReference type="InterPro" id="IPR002155">
    <property type="entry name" value="Thiolase"/>
</dbReference>
<feature type="domain" description="Thiolase N-terminal" evidence="15">
    <location>
        <begin position="542"/>
        <end position="796"/>
    </location>
</feature>
<keyword evidence="8" id="KW-0630">Potassium</keyword>
<dbReference type="CDD" id="cd13854">
    <property type="entry name" value="CuRO_1_MaLCC_like"/>
    <property type="match status" value="1"/>
</dbReference>
<keyword evidence="6" id="KW-0479">Metal-binding</keyword>
<dbReference type="Pfam" id="PF00108">
    <property type="entry name" value="Thiolase_N"/>
    <property type="match status" value="1"/>
</dbReference>
<feature type="chain" id="PRO_5034247304" evidence="14">
    <location>
        <begin position="24"/>
        <end position="928"/>
    </location>
</feature>
<gene>
    <name evidence="20" type="ORF">GJ744_010369</name>
</gene>
<dbReference type="PANTHER" id="PTHR43853">
    <property type="entry name" value="3-KETOACYL-COA THIOLASE, PEROXISOMAL"/>
    <property type="match status" value="1"/>
</dbReference>
<evidence type="ECO:0000256" key="13">
    <source>
        <dbReference type="ARBA" id="ARBA00047605"/>
    </source>
</evidence>
<keyword evidence="14" id="KW-0732">Signal</keyword>
<dbReference type="PROSITE" id="PS00737">
    <property type="entry name" value="THIOLASE_2"/>
    <property type="match status" value="1"/>
</dbReference>
<dbReference type="PROSITE" id="PS00098">
    <property type="entry name" value="THIOLASE_1"/>
    <property type="match status" value="1"/>
</dbReference>
<dbReference type="OrthoDB" id="5404651at2759"/>
<dbReference type="GO" id="GO:0006635">
    <property type="term" value="P:fatty acid beta-oxidation"/>
    <property type="evidence" value="ECO:0007669"/>
    <property type="project" value="TreeGrafter"/>
</dbReference>
<dbReference type="InterPro" id="IPR001117">
    <property type="entry name" value="Cu-oxidase_2nd"/>
</dbReference>
<evidence type="ECO:0000256" key="3">
    <source>
        <dbReference type="ARBA" id="ARBA00010609"/>
    </source>
</evidence>
<dbReference type="Gene3D" id="3.40.47.10">
    <property type="match status" value="2"/>
</dbReference>
<keyword evidence="5" id="KW-0808">Transferase</keyword>
<dbReference type="FunFam" id="2.60.40.420:FF:000021">
    <property type="entry name" value="Extracellular dihydrogeodin oxidase/laccase"/>
    <property type="match status" value="1"/>
</dbReference>
<dbReference type="Gene3D" id="2.60.40.420">
    <property type="entry name" value="Cupredoxins - blue copper proteins"/>
    <property type="match status" value="3"/>
</dbReference>
<dbReference type="Pfam" id="PF02803">
    <property type="entry name" value="Thiolase_C"/>
    <property type="match status" value="1"/>
</dbReference>
<keyword evidence="9" id="KW-0560">Oxidoreductase</keyword>
<comment type="caution">
    <text evidence="20">The sequence shown here is derived from an EMBL/GenBank/DDBJ whole genome shotgun (WGS) entry which is preliminary data.</text>
</comment>
<dbReference type="SUPFAM" id="SSF53901">
    <property type="entry name" value="Thiolase-like"/>
    <property type="match status" value="2"/>
</dbReference>
<dbReference type="InterPro" id="IPR008972">
    <property type="entry name" value="Cupredoxin"/>
</dbReference>
<dbReference type="PANTHER" id="PTHR43853:SF10">
    <property type="entry name" value="ACETYL-COA C-ACETYLTRANSFERASE"/>
    <property type="match status" value="1"/>
</dbReference>
<keyword evidence="10" id="KW-0186">Copper</keyword>
<evidence type="ECO:0000313" key="20">
    <source>
        <dbReference type="EMBL" id="KAF7507578.1"/>
    </source>
</evidence>
<dbReference type="InterPro" id="IPR016039">
    <property type="entry name" value="Thiolase-like"/>
</dbReference>
<dbReference type="GO" id="GO:0016491">
    <property type="term" value="F:oxidoreductase activity"/>
    <property type="evidence" value="ECO:0007669"/>
    <property type="project" value="UniProtKB-KW"/>
</dbReference>
<feature type="domain" description="Plastocyanin-like" evidence="18">
    <location>
        <begin position="456"/>
        <end position="530"/>
    </location>
</feature>
<evidence type="ECO:0000259" key="19">
    <source>
        <dbReference type="Pfam" id="PF07732"/>
    </source>
</evidence>
<dbReference type="GO" id="GO:0005777">
    <property type="term" value="C:peroxisome"/>
    <property type="evidence" value="ECO:0007669"/>
    <property type="project" value="TreeGrafter"/>
</dbReference>
<dbReference type="GO" id="GO:0003988">
    <property type="term" value="F:acetyl-CoA C-acyltransferase activity"/>
    <property type="evidence" value="ECO:0007669"/>
    <property type="project" value="UniProtKB-EC"/>
</dbReference>
<dbReference type="InterPro" id="IPR020613">
    <property type="entry name" value="Thiolase_CS"/>
</dbReference>
<dbReference type="GO" id="GO:0010124">
    <property type="term" value="P:phenylacetate catabolic process"/>
    <property type="evidence" value="ECO:0007669"/>
    <property type="project" value="TreeGrafter"/>
</dbReference>
<comment type="cofactor">
    <cofactor evidence="1">
        <name>K(+)</name>
        <dbReference type="ChEBI" id="CHEBI:29103"/>
    </cofactor>
</comment>
<evidence type="ECO:0000256" key="14">
    <source>
        <dbReference type="SAM" id="SignalP"/>
    </source>
</evidence>
<evidence type="ECO:0000313" key="21">
    <source>
        <dbReference type="Proteomes" id="UP000606974"/>
    </source>
</evidence>
<dbReference type="InterPro" id="IPR050215">
    <property type="entry name" value="Thiolase-like_sf_Thiolase"/>
</dbReference>
<dbReference type="Pfam" id="PF07731">
    <property type="entry name" value="Cu-oxidase_2"/>
    <property type="match status" value="1"/>
</dbReference>
<keyword evidence="11" id="KW-0325">Glycoprotein</keyword>
<dbReference type="InterPro" id="IPR011706">
    <property type="entry name" value="Cu-oxidase_C"/>
</dbReference>
<evidence type="ECO:0000256" key="8">
    <source>
        <dbReference type="ARBA" id="ARBA00022958"/>
    </source>
</evidence>
<dbReference type="GO" id="GO:0005507">
    <property type="term" value="F:copper ion binding"/>
    <property type="evidence" value="ECO:0007669"/>
    <property type="project" value="InterPro"/>
</dbReference>
<name>A0A8H7AER2_9EURO</name>
<dbReference type="Proteomes" id="UP000606974">
    <property type="component" value="Unassembled WGS sequence"/>
</dbReference>
<reference evidence="20" key="1">
    <citation type="submission" date="2020-02" db="EMBL/GenBank/DDBJ databases">
        <authorList>
            <person name="Palmer J.M."/>
        </authorList>
    </citation>
    <scope>NUCLEOTIDE SEQUENCE</scope>
    <source>
        <strain evidence="20">EPUS1.4</strain>
        <tissue evidence="20">Thallus</tissue>
    </source>
</reference>
<dbReference type="Pfam" id="PF07732">
    <property type="entry name" value="Cu-oxidase_3"/>
    <property type="match status" value="1"/>
</dbReference>
<dbReference type="InterPro" id="IPR020615">
    <property type="entry name" value="Thiolase_acyl_enz_int_AS"/>
</dbReference>
<evidence type="ECO:0000259" key="15">
    <source>
        <dbReference type="Pfam" id="PF00108"/>
    </source>
</evidence>
<comment type="similarity">
    <text evidence="3">Belongs to the multicopper oxidase family.</text>
</comment>
<comment type="pathway">
    <text evidence="2">Lipid metabolism; fatty acid metabolism.</text>
</comment>
<evidence type="ECO:0000256" key="5">
    <source>
        <dbReference type="ARBA" id="ARBA00022679"/>
    </source>
</evidence>
<feature type="signal peptide" evidence="14">
    <location>
        <begin position="1"/>
        <end position="23"/>
    </location>
</feature>
<evidence type="ECO:0000259" key="18">
    <source>
        <dbReference type="Pfam" id="PF07731"/>
    </source>
</evidence>
<feature type="domain" description="Plastocyanin-like" evidence="19">
    <location>
        <begin position="86"/>
        <end position="203"/>
    </location>
</feature>